<dbReference type="SUPFAM" id="SSF56672">
    <property type="entry name" value="DNA/RNA polymerases"/>
    <property type="match status" value="1"/>
</dbReference>
<dbReference type="OrthoDB" id="426210at2759"/>
<dbReference type="PROSITE" id="PS50878">
    <property type="entry name" value="RT_POL"/>
    <property type="match status" value="1"/>
</dbReference>
<dbReference type="InterPro" id="IPR043502">
    <property type="entry name" value="DNA/RNA_pol_sf"/>
</dbReference>
<gene>
    <name evidence="1" type="ORF">PACLA_8A049185</name>
</gene>
<dbReference type="Proteomes" id="UP001152795">
    <property type="component" value="Unassembled WGS sequence"/>
</dbReference>
<feature type="non-terminal residue" evidence="1">
    <location>
        <position position="565"/>
    </location>
</feature>
<organism evidence="1 2">
    <name type="scientific">Paramuricea clavata</name>
    <name type="common">Red gorgonian</name>
    <name type="synonym">Violescent sea-whip</name>
    <dbReference type="NCBI Taxonomy" id="317549"/>
    <lineage>
        <taxon>Eukaryota</taxon>
        <taxon>Metazoa</taxon>
        <taxon>Cnidaria</taxon>
        <taxon>Anthozoa</taxon>
        <taxon>Octocorallia</taxon>
        <taxon>Malacalcyonacea</taxon>
        <taxon>Plexauridae</taxon>
        <taxon>Paramuricea</taxon>
    </lineage>
</organism>
<reference evidence="1" key="1">
    <citation type="submission" date="2020-04" db="EMBL/GenBank/DDBJ databases">
        <authorList>
            <person name="Alioto T."/>
            <person name="Alioto T."/>
            <person name="Gomez Garrido J."/>
        </authorList>
    </citation>
    <scope>NUCLEOTIDE SEQUENCE</scope>
    <source>
        <strain evidence="1">A484AB</strain>
    </source>
</reference>
<dbReference type="AlphaFoldDB" id="A0A6S7KTB8"/>
<evidence type="ECO:0000313" key="1">
    <source>
        <dbReference type="EMBL" id="CAB4030012.1"/>
    </source>
</evidence>
<comment type="caution">
    <text evidence="1">The sequence shown here is derived from an EMBL/GenBank/DDBJ whole genome shotgun (WGS) entry which is preliminary data.</text>
</comment>
<evidence type="ECO:0000313" key="2">
    <source>
        <dbReference type="Proteomes" id="UP001152795"/>
    </source>
</evidence>
<keyword evidence="2" id="KW-1185">Reference proteome</keyword>
<accession>A0A6S7KTB8</accession>
<dbReference type="Pfam" id="PF00078">
    <property type="entry name" value="RVT_1"/>
    <property type="match status" value="1"/>
</dbReference>
<dbReference type="InterPro" id="IPR000477">
    <property type="entry name" value="RT_dom"/>
</dbReference>
<dbReference type="CDD" id="cd01650">
    <property type="entry name" value="RT_nLTR_like"/>
    <property type="match status" value="1"/>
</dbReference>
<name>A0A6S7KTB8_PARCT</name>
<sequence length="565" mass="64054">MSNTNSPPWIDVEVRHLIRKKYTALKKYRLVKSDARKLKLRTLSKKIKYAIRRKHSEYLAKIEASFKDNPKLFWSYHKAILHHRENQSPKITYNGTTAKTAAAKAELFNTYFSSVFLPPKSNVSPDVDDNSSPLSTIMQFSDITLGVEEVEACLHDLDTSKACGPDGIPSRLLKECSQEIAPSVCALFNQSLNIGRIPSEWKSANVTPIHKKDLRELAENYRPISLLPILGKVMKRCICNKFYGHFKQLVTKLQHGFLRGRLCVTQLPSVLHSIRQCLDKNVQTDVLYLDLAKAFDSVDHQILLEKLKSYGVTGQLHNWFVDYLKDRSQRVVVDGVASQWAPVTSGVPQGSILGPMLFVVFINDLPDSIPDKTTAALYADDTKLYRSIVSVADCEDQQQALNNLDTWSSVNNLKFNASKCKVLTVTRKRSPILHTYQLGSKELLRVGQEKDLGVTLTSNLSWDTHINVIVAKSNKLLGLLKRTCPLLTDVKVRRTLYLSLVKSQVSYATEVWSPVNIHLKSKVEKIQRRATAWILKSKQGEIPYQQRLIALNLLPLCYDREIKDL</sequence>
<dbReference type="PANTHER" id="PTHR33332">
    <property type="entry name" value="REVERSE TRANSCRIPTASE DOMAIN-CONTAINING PROTEIN"/>
    <property type="match status" value="1"/>
</dbReference>
<dbReference type="EMBL" id="CACRXK020016562">
    <property type="protein sequence ID" value="CAB4030012.1"/>
    <property type="molecule type" value="Genomic_DNA"/>
</dbReference>
<proteinExistence type="predicted"/>
<protein>
    <submittedName>
        <fullName evidence="1">Uncharacterized protein</fullName>
    </submittedName>
</protein>